<gene>
    <name evidence="3" type="ORF">VroAM7_01090</name>
</gene>
<sequence length="149" mass="17587">MVGKKFMAYTMTYCFVFFSSSSFAIDNPDAVDYTQRYLEVVSQYESQLNAIDSTGIDVLAKYSNYMDFLDSELNNAYGLAREKIPSKEFDNLKQSQRQWIKYRDAEFEFIDVNWVQENFGTSSRLSRFHYKASVIKSRTTQLYDYVKNY</sequence>
<organism evidence="3 4">
    <name type="scientific">Vibrio rotiferianus</name>
    <dbReference type="NCBI Taxonomy" id="190895"/>
    <lineage>
        <taxon>Bacteria</taxon>
        <taxon>Pseudomonadati</taxon>
        <taxon>Pseudomonadota</taxon>
        <taxon>Gammaproteobacteria</taxon>
        <taxon>Vibrionales</taxon>
        <taxon>Vibrionaceae</taxon>
        <taxon>Vibrio</taxon>
    </lineage>
</organism>
<proteinExistence type="predicted"/>
<evidence type="ECO:0000313" key="3">
    <source>
        <dbReference type="EMBL" id="BBL87456.1"/>
    </source>
</evidence>
<feature type="domain" description="Lysozyme inhibitor LprI-like N-terminal" evidence="2">
    <location>
        <begin position="56"/>
        <end position="142"/>
    </location>
</feature>
<dbReference type="EMBL" id="AP019798">
    <property type="protein sequence ID" value="BBL87456.1"/>
    <property type="molecule type" value="Genomic_DNA"/>
</dbReference>
<keyword evidence="1" id="KW-0732">Signal</keyword>
<accession>A0A510I4V1</accession>
<dbReference type="InterPro" id="IPR009739">
    <property type="entry name" value="LprI-like_N"/>
</dbReference>
<evidence type="ECO:0000259" key="2">
    <source>
        <dbReference type="Pfam" id="PF07007"/>
    </source>
</evidence>
<evidence type="ECO:0000256" key="1">
    <source>
        <dbReference type="SAM" id="SignalP"/>
    </source>
</evidence>
<dbReference type="Pfam" id="PF07007">
    <property type="entry name" value="LprI"/>
    <property type="match status" value="1"/>
</dbReference>
<name>A0A510I4V1_9VIBR</name>
<dbReference type="Gene3D" id="1.20.1270.180">
    <property type="match status" value="1"/>
</dbReference>
<dbReference type="AlphaFoldDB" id="A0A510I4V1"/>
<dbReference type="RefSeq" id="WP_143691678.1">
    <property type="nucleotide sequence ID" value="NZ_AP019798.1"/>
</dbReference>
<feature type="signal peptide" evidence="1">
    <location>
        <begin position="1"/>
        <end position="24"/>
    </location>
</feature>
<reference evidence="4" key="1">
    <citation type="submission" date="2019-07" db="EMBL/GenBank/DDBJ databases">
        <title>Complete Genome Sequences of Vibrion rotiferianus strain AM7.</title>
        <authorList>
            <person name="Miyazaki K."/>
            <person name="Wiseschart A."/>
            <person name="Pootanakit K."/>
            <person name="Ishimori K."/>
            <person name="Kitahara K."/>
        </authorList>
    </citation>
    <scope>NUCLEOTIDE SEQUENCE [LARGE SCALE GENOMIC DNA]</scope>
    <source>
        <strain evidence="4">AM7</strain>
    </source>
</reference>
<protein>
    <recommendedName>
        <fullName evidence="2">Lysozyme inhibitor LprI-like N-terminal domain-containing protein</fullName>
    </recommendedName>
</protein>
<feature type="chain" id="PRO_5022179968" description="Lysozyme inhibitor LprI-like N-terminal domain-containing protein" evidence="1">
    <location>
        <begin position="25"/>
        <end position="149"/>
    </location>
</feature>
<evidence type="ECO:0000313" key="4">
    <source>
        <dbReference type="Proteomes" id="UP000315115"/>
    </source>
</evidence>
<dbReference type="Proteomes" id="UP000315115">
    <property type="component" value="Chromosome 1"/>
</dbReference>